<comment type="caution">
    <text evidence="2">The sequence shown here is derived from an EMBL/GenBank/DDBJ whole genome shotgun (WGS) entry which is preliminary data.</text>
</comment>
<evidence type="ECO:0000313" key="2">
    <source>
        <dbReference type="EMBL" id="OAV62605.1"/>
    </source>
</evidence>
<dbReference type="Proteomes" id="UP000078292">
    <property type="component" value="Unassembled WGS sequence"/>
</dbReference>
<feature type="region of interest" description="Disordered" evidence="1">
    <location>
        <begin position="122"/>
        <end position="147"/>
    </location>
</feature>
<dbReference type="AlphaFoldDB" id="A0A1B7M219"/>
<dbReference type="EMBL" id="LXEY01000010">
    <property type="protein sequence ID" value="OAV62605.1"/>
    <property type="molecule type" value="Genomic_DNA"/>
</dbReference>
<sequence>MDLQIVVGSVVDRAGFPLEIHSVEGHTAEIHTILLVIQALQARHQVADTVVVTEAGMLSDTNLAAIDAAGLRFIVGSKQTKAPWDLAASFHHHTHTATNSTVTTRDRFKPANEPLDTIIVPVWDPDTDAPEPSGNTRPNAPAGMPPP</sequence>
<accession>A0A1B7M219</accession>
<keyword evidence="3" id="KW-1185">Reference proteome</keyword>
<gene>
    <name evidence="2" type="ORF">A6F49_05415</name>
</gene>
<reference evidence="2 3" key="1">
    <citation type="submission" date="2016-04" db="EMBL/GenBank/DDBJ databases">
        <title>First whole genome shotgun sequence of the bacterium Enteractinococcus sp. strain UASWS1574.</title>
        <authorList>
            <person name="Crovadore J."/>
            <person name="Chablais R."/>
            <person name="Lefort F."/>
        </authorList>
    </citation>
    <scope>NUCLEOTIDE SEQUENCE [LARGE SCALE GENOMIC DNA]</scope>
    <source>
        <strain evidence="2 3">UASWS1574</strain>
    </source>
</reference>
<dbReference type="OrthoDB" id="3722616at2"/>
<evidence type="ECO:0000313" key="3">
    <source>
        <dbReference type="Proteomes" id="UP000078292"/>
    </source>
</evidence>
<protein>
    <recommendedName>
        <fullName evidence="4">Transposase IS4-like domain-containing protein</fullName>
    </recommendedName>
</protein>
<dbReference type="RefSeq" id="WP_052504684.1">
    <property type="nucleotide sequence ID" value="NZ_LXEY01000010.1"/>
</dbReference>
<organism evidence="2 3">
    <name type="scientific">Enteractinococcus helveticum</name>
    <dbReference type="NCBI Taxonomy" id="1837282"/>
    <lineage>
        <taxon>Bacteria</taxon>
        <taxon>Bacillati</taxon>
        <taxon>Actinomycetota</taxon>
        <taxon>Actinomycetes</taxon>
        <taxon>Micrococcales</taxon>
        <taxon>Micrococcaceae</taxon>
    </lineage>
</organism>
<proteinExistence type="predicted"/>
<evidence type="ECO:0000256" key="1">
    <source>
        <dbReference type="SAM" id="MobiDB-lite"/>
    </source>
</evidence>
<name>A0A1B7M219_9MICC</name>
<evidence type="ECO:0008006" key="4">
    <source>
        <dbReference type="Google" id="ProtNLM"/>
    </source>
</evidence>